<dbReference type="InterPro" id="IPR009057">
    <property type="entry name" value="Homeodomain-like_sf"/>
</dbReference>
<name>A0A7C9TKH5_9BURK</name>
<gene>
    <name evidence="4" type="ORF">G3A44_11760</name>
</gene>
<dbReference type="SUPFAM" id="SSF46689">
    <property type="entry name" value="Homeodomain-like"/>
    <property type="match status" value="1"/>
</dbReference>
<organism evidence="4 5">
    <name type="scientific">Ideonella livida</name>
    <dbReference type="NCBI Taxonomy" id="2707176"/>
    <lineage>
        <taxon>Bacteria</taxon>
        <taxon>Pseudomonadati</taxon>
        <taxon>Pseudomonadota</taxon>
        <taxon>Betaproteobacteria</taxon>
        <taxon>Burkholderiales</taxon>
        <taxon>Sphaerotilaceae</taxon>
        <taxon>Ideonella</taxon>
    </lineage>
</organism>
<proteinExistence type="predicted"/>
<dbReference type="AlphaFoldDB" id="A0A7C9TKH5"/>
<dbReference type="SUPFAM" id="SSF48498">
    <property type="entry name" value="Tetracyclin repressor-like, C-terminal domain"/>
    <property type="match status" value="1"/>
</dbReference>
<feature type="domain" description="HTH tetR-type" evidence="3">
    <location>
        <begin position="42"/>
        <end position="102"/>
    </location>
</feature>
<evidence type="ECO:0000256" key="1">
    <source>
        <dbReference type="ARBA" id="ARBA00023125"/>
    </source>
</evidence>
<dbReference type="RefSeq" id="WP_163457712.1">
    <property type="nucleotide sequence ID" value="NZ_JAAGOH010000012.1"/>
</dbReference>
<evidence type="ECO:0000313" key="5">
    <source>
        <dbReference type="Proteomes" id="UP000484255"/>
    </source>
</evidence>
<dbReference type="InterPro" id="IPR050109">
    <property type="entry name" value="HTH-type_TetR-like_transc_reg"/>
</dbReference>
<evidence type="ECO:0000259" key="3">
    <source>
        <dbReference type="PROSITE" id="PS50977"/>
    </source>
</evidence>
<reference evidence="4 5" key="1">
    <citation type="submission" date="2020-02" db="EMBL/GenBank/DDBJ databases">
        <title>Ideonella bacterium strain TBM-1.</title>
        <authorList>
            <person name="Chen W.-M."/>
        </authorList>
    </citation>
    <scope>NUCLEOTIDE SEQUENCE [LARGE SCALE GENOMIC DNA]</scope>
    <source>
        <strain evidence="4 5">TBM-1</strain>
    </source>
</reference>
<dbReference type="PROSITE" id="PS50977">
    <property type="entry name" value="HTH_TETR_2"/>
    <property type="match status" value="1"/>
</dbReference>
<accession>A0A7C9TKH5</accession>
<dbReference type="GO" id="GO:0000976">
    <property type="term" value="F:transcription cis-regulatory region binding"/>
    <property type="evidence" value="ECO:0007669"/>
    <property type="project" value="TreeGrafter"/>
</dbReference>
<dbReference type="InterPro" id="IPR036271">
    <property type="entry name" value="Tet_transcr_reg_TetR-rel_C_sf"/>
</dbReference>
<dbReference type="PRINTS" id="PR00455">
    <property type="entry name" value="HTHTETR"/>
</dbReference>
<dbReference type="PANTHER" id="PTHR30055">
    <property type="entry name" value="HTH-TYPE TRANSCRIPTIONAL REGULATOR RUTR"/>
    <property type="match status" value="1"/>
</dbReference>
<dbReference type="InterPro" id="IPR001647">
    <property type="entry name" value="HTH_TetR"/>
</dbReference>
<protein>
    <submittedName>
        <fullName evidence="4">TetR/AcrR family transcriptional regulator</fullName>
    </submittedName>
</protein>
<dbReference type="Proteomes" id="UP000484255">
    <property type="component" value="Unassembled WGS sequence"/>
</dbReference>
<dbReference type="PANTHER" id="PTHR30055:SF220">
    <property type="entry name" value="TETR-FAMILY REGULATORY PROTEIN"/>
    <property type="match status" value="1"/>
</dbReference>
<comment type="caution">
    <text evidence="4">The sequence shown here is derived from an EMBL/GenBank/DDBJ whole genome shotgun (WGS) entry which is preliminary data.</text>
</comment>
<feature type="DNA-binding region" description="H-T-H motif" evidence="2">
    <location>
        <begin position="65"/>
        <end position="84"/>
    </location>
</feature>
<sequence>MPRTRAPQTPDGPADNLTAPATELARQTHPATADAPRPYHHGQLRTAALEAARQVVRHQGHGAVAMRELAQGLGVAPSALYRHFAHRTALLLNLADAVHAELLAQLQALVQAEADPQRALRHAAHQFLAFAQAEPGLLRMVYDDGLMNAPDAQAALPALQATHALLLELTLRAWPQLGPAGARLRLIAYWSTLFGYAMVRSQHLLQPYMHAGLADADMAAAVVAAAMGETAVD</sequence>
<evidence type="ECO:0000256" key="2">
    <source>
        <dbReference type="PROSITE-ProRule" id="PRU00335"/>
    </source>
</evidence>
<keyword evidence="5" id="KW-1185">Reference proteome</keyword>
<dbReference type="EMBL" id="JAAGOH010000012">
    <property type="protein sequence ID" value="NDY91862.1"/>
    <property type="molecule type" value="Genomic_DNA"/>
</dbReference>
<dbReference type="Gene3D" id="1.10.357.10">
    <property type="entry name" value="Tetracycline Repressor, domain 2"/>
    <property type="match status" value="1"/>
</dbReference>
<dbReference type="Pfam" id="PF00440">
    <property type="entry name" value="TetR_N"/>
    <property type="match status" value="1"/>
</dbReference>
<dbReference type="GO" id="GO:0003700">
    <property type="term" value="F:DNA-binding transcription factor activity"/>
    <property type="evidence" value="ECO:0007669"/>
    <property type="project" value="TreeGrafter"/>
</dbReference>
<evidence type="ECO:0000313" key="4">
    <source>
        <dbReference type="EMBL" id="NDY91862.1"/>
    </source>
</evidence>
<keyword evidence="1 2" id="KW-0238">DNA-binding</keyword>